<dbReference type="Gene3D" id="3.90.1150.10">
    <property type="entry name" value="Aspartate Aminotransferase, domain 1"/>
    <property type="match status" value="1"/>
</dbReference>
<organism evidence="14">
    <name type="scientific">Callistoctopus minor</name>
    <name type="common">Octopus</name>
    <name type="synonym">Octopus minor</name>
    <dbReference type="NCBI Taxonomy" id="515824"/>
    <lineage>
        <taxon>Eukaryota</taxon>
        <taxon>Metazoa</taxon>
        <taxon>Spiralia</taxon>
        <taxon>Lophotrochozoa</taxon>
        <taxon>Mollusca</taxon>
        <taxon>Cephalopoda</taxon>
        <taxon>Coleoidea</taxon>
        <taxon>Octopodiformes</taxon>
        <taxon>Octopoda</taxon>
        <taxon>Incirrata</taxon>
        <taxon>Octopodidae</taxon>
        <taxon>Callistoctopus</taxon>
    </lineage>
</organism>
<evidence type="ECO:0000256" key="8">
    <source>
        <dbReference type="ARBA" id="ARBA00040891"/>
    </source>
</evidence>
<dbReference type="SUPFAM" id="SSF53383">
    <property type="entry name" value="PLP-dependent transferases"/>
    <property type="match status" value="1"/>
</dbReference>
<dbReference type="GO" id="GO:0030170">
    <property type="term" value="F:pyridoxal phosphate binding"/>
    <property type="evidence" value="ECO:0007669"/>
    <property type="project" value="InterPro"/>
</dbReference>
<dbReference type="InterPro" id="IPR000796">
    <property type="entry name" value="Asp_trans"/>
</dbReference>
<evidence type="ECO:0000256" key="2">
    <source>
        <dbReference type="ARBA" id="ARBA00007441"/>
    </source>
</evidence>
<dbReference type="GO" id="GO:0006520">
    <property type="term" value="P:amino acid metabolic process"/>
    <property type="evidence" value="ECO:0007669"/>
    <property type="project" value="InterPro"/>
</dbReference>
<keyword evidence="5 14" id="KW-0032">Aminotransferase</keyword>
<accession>A0A2S1FUH0</accession>
<keyword evidence="6 14" id="KW-0808">Transferase</keyword>
<proteinExistence type="evidence at transcript level"/>
<comment type="similarity">
    <text evidence="2">Belongs to the class-I pyridoxal-phosphate-dependent aminotransferase family.</text>
</comment>
<dbReference type="PANTHER" id="PTHR11879:SF22">
    <property type="entry name" value="ASPARTATE AMINOTRANSFERASE, MITOCHONDRIAL"/>
    <property type="match status" value="1"/>
</dbReference>
<evidence type="ECO:0000256" key="5">
    <source>
        <dbReference type="ARBA" id="ARBA00022576"/>
    </source>
</evidence>
<evidence type="ECO:0000256" key="6">
    <source>
        <dbReference type="ARBA" id="ARBA00022679"/>
    </source>
</evidence>
<dbReference type="AlphaFoldDB" id="A0A2S1FUH0"/>
<dbReference type="InterPro" id="IPR004839">
    <property type="entry name" value="Aminotransferase_I/II_large"/>
</dbReference>
<dbReference type="EMBL" id="MH060174">
    <property type="protein sequence ID" value="AWD76388.1"/>
    <property type="molecule type" value="mRNA"/>
</dbReference>
<evidence type="ECO:0000256" key="10">
    <source>
        <dbReference type="ARBA" id="ARBA00041746"/>
    </source>
</evidence>
<dbReference type="GO" id="GO:0004069">
    <property type="term" value="F:L-aspartate:2-oxoglutarate aminotransferase activity"/>
    <property type="evidence" value="ECO:0007669"/>
    <property type="project" value="UniProtKB-EC"/>
</dbReference>
<evidence type="ECO:0000256" key="7">
    <source>
        <dbReference type="ARBA" id="ARBA00022898"/>
    </source>
</evidence>
<dbReference type="CDD" id="cd00609">
    <property type="entry name" value="AAT_like"/>
    <property type="match status" value="1"/>
</dbReference>
<evidence type="ECO:0000259" key="13">
    <source>
        <dbReference type="Pfam" id="PF00155"/>
    </source>
</evidence>
<sequence>MFELVKMYEKDPSEKKLNLIYGVCIDDNKRVYKFKVIQQVAEMLVNSGTLSHEYTTLTGLPELAPLATRVVFGEDNEVLDKVVAFQTCGATGALSLGGSLLSRYFKRNKVYIPAQTWEQHIEIFKNVGFEVRRYRYYNSMKQKVDFEGLMEDLKNADDDSAVILHANCHNPTGGILSQDQWKQIMCLLQERDLFPFFDNAYQGLGKDLVTDRWPVNTFAEAGMEFMVTQTFSKNFGLYGERVGFIYGVFNDPSTREDAMARFEYYGANTFLMTPAFGSKLVYEILRNEELRENWTKELYQYNDRMAKIKEAVKSNLEQKVNGRDFSFLVDNEGLFAWFNFTGNEAEKLRNQYNIYVLPNGRVNMSGLSLDDVEYFTDAMATVL</sequence>
<dbReference type="EC" id="2.6.1.1" evidence="4"/>
<evidence type="ECO:0000256" key="4">
    <source>
        <dbReference type="ARBA" id="ARBA00012753"/>
    </source>
</evidence>
<reference evidence="14" key="1">
    <citation type="journal article" date="2018" name="Environ. Toxicol. Pharmacol.">
        <title>Selection of reference genes for quantitative real-time PCR in Octopus minor (Cephalopoda: Octopoda) under acute ammonia stress.</title>
        <authorList>
            <person name="Xu R."/>
            <person name="Zheng X."/>
        </authorList>
    </citation>
    <scope>NUCLEOTIDE SEQUENCE</scope>
</reference>
<dbReference type="PANTHER" id="PTHR11879">
    <property type="entry name" value="ASPARTATE AMINOTRANSFERASE"/>
    <property type="match status" value="1"/>
</dbReference>
<dbReference type="InterPro" id="IPR015422">
    <property type="entry name" value="PyrdxlP-dep_Trfase_small"/>
</dbReference>
<protein>
    <recommendedName>
        <fullName evidence="8">Aspartate aminotransferase, mitochondrial</fullName>
        <ecNumber evidence="4">2.6.1.1</ecNumber>
    </recommendedName>
    <alternativeName>
        <fullName evidence="9">Kynurenine aminotransferase 4</fullName>
    </alternativeName>
    <alternativeName>
        <fullName evidence="12">Kynurenine aminotransferase IV</fullName>
    </alternativeName>
    <alternativeName>
        <fullName evidence="11">Kynurenine--oxoglutarate transaminase 4</fullName>
    </alternativeName>
    <alternativeName>
        <fullName evidence="10">Kynurenine--oxoglutarate transaminase IV</fullName>
    </alternativeName>
</protein>
<dbReference type="PRINTS" id="PR00799">
    <property type="entry name" value="TRANSAMINASE"/>
</dbReference>
<dbReference type="Pfam" id="PF00155">
    <property type="entry name" value="Aminotran_1_2"/>
    <property type="match status" value="1"/>
</dbReference>
<evidence type="ECO:0000256" key="12">
    <source>
        <dbReference type="ARBA" id="ARBA00042891"/>
    </source>
</evidence>
<evidence type="ECO:0000313" key="14">
    <source>
        <dbReference type="EMBL" id="AWD76388.1"/>
    </source>
</evidence>
<name>A0A2S1FUH0_CALMC</name>
<feature type="domain" description="Aminotransferase class I/classII large" evidence="13">
    <location>
        <begin position="16"/>
        <end position="378"/>
    </location>
</feature>
<dbReference type="InterPro" id="IPR015424">
    <property type="entry name" value="PyrdxlP-dep_Trfase"/>
</dbReference>
<comment type="subunit">
    <text evidence="3">Homodimer.</text>
</comment>
<evidence type="ECO:0000256" key="11">
    <source>
        <dbReference type="ARBA" id="ARBA00042867"/>
    </source>
</evidence>
<comment type="cofactor">
    <cofactor evidence="1">
        <name>pyridoxal 5'-phosphate</name>
        <dbReference type="ChEBI" id="CHEBI:597326"/>
    </cofactor>
</comment>
<dbReference type="Gene3D" id="3.40.640.10">
    <property type="entry name" value="Type I PLP-dependent aspartate aminotransferase-like (Major domain)"/>
    <property type="match status" value="1"/>
</dbReference>
<evidence type="ECO:0000256" key="3">
    <source>
        <dbReference type="ARBA" id="ARBA00011738"/>
    </source>
</evidence>
<dbReference type="InterPro" id="IPR015421">
    <property type="entry name" value="PyrdxlP-dep_Trfase_major"/>
</dbReference>
<evidence type="ECO:0000256" key="9">
    <source>
        <dbReference type="ARBA" id="ARBA00041257"/>
    </source>
</evidence>
<keyword evidence="7" id="KW-0663">Pyridoxal phosphate</keyword>
<evidence type="ECO:0000256" key="1">
    <source>
        <dbReference type="ARBA" id="ARBA00001933"/>
    </source>
</evidence>